<feature type="compositionally biased region" description="Low complexity" evidence="1">
    <location>
        <begin position="82"/>
        <end position="91"/>
    </location>
</feature>
<protein>
    <submittedName>
        <fullName evidence="2">Uncharacterized protein</fullName>
    </submittedName>
</protein>
<reference evidence="2 3" key="1">
    <citation type="journal article" date="2021" name="Sci. Rep.">
        <title>Genome sequencing of the multicellular alga Astrephomene provides insights into convergent evolution of germ-soma differentiation.</title>
        <authorList>
            <person name="Yamashita S."/>
            <person name="Yamamoto K."/>
            <person name="Matsuzaki R."/>
            <person name="Suzuki S."/>
            <person name="Yamaguchi H."/>
            <person name="Hirooka S."/>
            <person name="Minakuchi Y."/>
            <person name="Miyagishima S."/>
            <person name="Kawachi M."/>
            <person name="Toyoda A."/>
            <person name="Nozaki H."/>
        </authorList>
    </citation>
    <scope>NUCLEOTIDE SEQUENCE [LARGE SCALE GENOMIC DNA]</scope>
    <source>
        <strain evidence="2 3">NIES-4017</strain>
    </source>
</reference>
<feature type="region of interest" description="Disordered" evidence="1">
    <location>
        <begin position="230"/>
        <end position="253"/>
    </location>
</feature>
<accession>A0AAD3DQS9</accession>
<dbReference type="Proteomes" id="UP001054857">
    <property type="component" value="Unassembled WGS sequence"/>
</dbReference>
<evidence type="ECO:0000313" key="2">
    <source>
        <dbReference type="EMBL" id="GFR45008.1"/>
    </source>
</evidence>
<evidence type="ECO:0000313" key="3">
    <source>
        <dbReference type="Proteomes" id="UP001054857"/>
    </source>
</evidence>
<sequence>MAAGAAAGGASSGSGGSGVLMPNGAMSCKLRNFYTSSPACLVTPEGALALPQAYSVAAAAATAVTAAAAGSGGGGTGGAGGPSPAAAAAPVSNNKCNSAVSHATNSSRGNSAAHPNGNSVSADGSSSNSSSSSNGTNSNSGGEAASLSHAETAGEVHHHHQHQHHLHQQQQQASLLCASSPTAGPLLCRRPATAAPAVAAAAPAAAAAAAAVAAAAAAVAAAAVTEGRQSYSGGGVASASGRVSETGGSSSVAIRSPVRIRSSEPVGFADAVTAARMNVAIMADELMQRQAEQRQHARMLRERSLHLHRRPSTEAARMVYQRSFGAFLAARSGETAAAAAVVGPGDSGPGD</sequence>
<organism evidence="2 3">
    <name type="scientific">Astrephomene gubernaculifera</name>
    <dbReference type="NCBI Taxonomy" id="47775"/>
    <lineage>
        <taxon>Eukaryota</taxon>
        <taxon>Viridiplantae</taxon>
        <taxon>Chlorophyta</taxon>
        <taxon>core chlorophytes</taxon>
        <taxon>Chlorophyceae</taxon>
        <taxon>CS clade</taxon>
        <taxon>Chlamydomonadales</taxon>
        <taxon>Astrephomenaceae</taxon>
        <taxon>Astrephomene</taxon>
    </lineage>
</organism>
<proteinExistence type="predicted"/>
<dbReference type="EMBL" id="BMAR01000009">
    <property type="protein sequence ID" value="GFR45008.1"/>
    <property type="molecule type" value="Genomic_DNA"/>
</dbReference>
<feature type="compositionally biased region" description="Low complexity" evidence="1">
    <location>
        <begin position="116"/>
        <end position="146"/>
    </location>
</feature>
<feature type="compositionally biased region" description="Gly residues" evidence="1">
    <location>
        <begin position="70"/>
        <end position="81"/>
    </location>
</feature>
<feature type="compositionally biased region" description="Basic residues" evidence="1">
    <location>
        <begin position="157"/>
        <end position="167"/>
    </location>
</feature>
<gene>
    <name evidence="2" type="ORF">Agub_g6318</name>
</gene>
<name>A0AAD3DQS9_9CHLO</name>
<dbReference type="AlphaFoldDB" id="A0AAD3DQS9"/>
<evidence type="ECO:0000256" key="1">
    <source>
        <dbReference type="SAM" id="MobiDB-lite"/>
    </source>
</evidence>
<keyword evidence="3" id="KW-1185">Reference proteome</keyword>
<feature type="region of interest" description="Disordered" evidence="1">
    <location>
        <begin position="68"/>
        <end position="174"/>
    </location>
</feature>
<feature type="compositionally biased region" description="Polar residues" evidence="1">
    <location>
        <begin position="92"/>
        <end position="110"/>
    </location>
</feature>
<comment type="caution">
    <text evidence="2">The sequence shown here is derived from an EMBL/GenBank/DDBJ whole genome shotgun (WGS) entry which is preliminary data.</text>
</comment>